<organism evidence="1 2">
    <name type="scientific">Necator americanus</name>
    <name type="common">Human hookworm</name>
    <dbReference type="NCBI Taxonomy" id="51031"/>
    <lineage>
        <taxon>Eukaryota</taxon>
        <taxon>Metazoa</taxon>
        <taxon>Ecdysozoa</taxon>
        <taxon>Nematoda</taxon>
        <taxon>Chromadorea</taxon>
        <taxon>Rhabditida</taxon>
        <taxon>Rhabditina</taxon>
        <taxon>Rhabditomorpha</taxon>
        <taxon>Strongyloidea</taxon>
        <taxon>Ancylostomatidae</taxon>
        <taxon>Bunostominae</taxon>
        <taxon>Necator</taxon>
    </lineage>
</organism>
<name>W2TEF3_NECAM</name>
<gene>
    <name evidence="1" type="ORF">NECAME_09468</name>
</gene>
<proteinExistence type="predicted"/>
<accession>W2TEF3</accession>
<evidence type="ECO:0000313" key="1">
    <source>
        <dbReference type="EMBL" id="ETN79964.1"/>
    </source>
</evidence>
<evidence type="ECO:0000313" key="2">
    <source>
        <dbReference type="Proteomes" id="UP000053676"/>
    </source>
</evidence>
<dbReference type="Proteomes" id="UP000053676">
    <property type="component" value="Unassembled WGS sequence"/>
</dbReference>
<sequence>MMCQSSFMAIALLEEDTLMGGAYLVPPPTLEWKSIDLENPPSINNSLVERLRLNELLAAIQYRCNKSVEIGDDSETFTVCEEAGPIKTAFIATGNTLSSGMFEKKLGATSWTIFLPEGSDLVERLNGWRFHRTRPPSLTGDVEVHYLTELSDWDRWTTWDMEYAVRGRTYDIAKMDLYAYKMRSFDQPSVVRQLVQLGFALFRELTHFYR</sequence>
<dbReference type="AlphaFoldDB" id="W2TEF3"/>
<dbReference type="EMBL" id="KI659258">
    <property type="protein sequence ID" value="ETN79964.1"/>
    <property type="molecule type" value="Genomic_DNA"/>
</dbReference>
<dbReference type="OrthoDB" id="5860975at2759"/>
<dbReference type="STRING" id="51031.W2TEF3"/>
<reference evidence="2" key="1">
    <citation type="journal article" date="2014" name="Nat. Genet.">
        <title>Genome of the human hookworm Necator americanus.</title>
        <authorList>
            <person name="Tang Y.T."/>
            <person name="Gao X."/>
            <person name="Rosa B.A."/>
            <person name="Abubucker S."/>
            <person name="Hallsworth-Pepin K."/>
            <person name="Martin J."/>
            <person name="Tyagi R."/>
            <person name="Heizer E."/>
            <person name="Zhang X."/>
            <person name="Bhonagiri-Palsikar V."/>
            <person name="Minx P."/>
            <person name="Warren W.C."/>
            <person name="Wang Q."/>
            <person name="Zhan B."/>
            <person name="Hotez P.J."/>
            <person name="Sternberg P.W."/>
            <person name="Dougall A."/>
            <person name="Gaze S.T."/>
            <person name="Mulvenna J."/>
            <person name="Sotillo J."/>
            <person name="Ranganathan S."/>
            <person name="Rabelo E.M."/>
            <person name="Wilson R.K."/>
            <person name="Felgner P.L."/>
            <person name="Bethony J."/>
            <person name="Hawdon J.M."/>
            <person name="Gasser R.B."/>
            <person name="Loukas A."/>
            <person name="Mitreva M."/>
        </authorList>
    </citation>
    <scope>NUCLEOTIDE SEQUENCE [LARGE SCALE GENOMIC DNA]</scope>
</reference>
<protein>
    <submittedName>
        <fullName evidence="1">Uncharacterized protein</fullName>
    </submittedName>
</protein>
<dbReference type="KEGG" id="nai:NECAME_09468"/>
<keyword evidence="2" id="KW-1185">Reference proteome</keyword>